<organism evidence="2 3">
    <name type="scientific">Cryptotermes secundus</name>
    <dbReference type="NCBI Taxonomy" id="105785"/>
    <lineage>
        <taxon>Eukaryota</taxon>
        <taxon>Metazoa</taxon>
        <taxon>Ecdysozoa</taxon>
        <taxon>Arthropoda</taxon>
        <taxon>Hexapoda</taxon>
        <taxon>Insecta</taxon>
        <taxon>Pterygota</taxon>
        <taxon>Neoptera</taxon>
        <taxon>Polyneoptera</taxon>
        <taxon>Dictyoptera</taxon>
        <taxon>Blattodea</taxon>
        <taxon>Blattoidea</taxon>
        <taxon>Termitoidae</taxon>
        <taxon>Kalotermitidae</taxon>
        <taxon>Cryptotermitinae</taxon>
        <taxon>Cryptotermes</taxon>
    </lineage>
</organism>
<comment type="caution">
    <text evidence="2">The sequence shown here is derived from an EMBL/GenBank/DDBJ whole genome shotgun (WGS) entry which is preliminary data.</text>
</comment>
<dbReference type="EMBL" id="NEVH01025161">
    <property type="protein sequence ID" value="PNF15572.1"/>
    <property type="molecule type" value="Genomic_DNA"/>
</dbReference>
<feature type="region of interest" description="Disordered" evidence="1">
    <location>
        <begin position="106"/>
        <end position="139"/>
    </location>
</feature>
<feature type="compositionally biased region" description="Basic and acidic residues" evidence="1">
    <location>
        <begin position="32"/>
        <end position="41"/>
    </location>
</feature>
<gene>
    <name evidence="2" type="ORF">B7P43_G16486</name>
</gene>
<evidence type="ECO:0000313" key="3">
    <source>
        <dbReference type="Proteomes" id="UP000235965"/>
    </source>
</evidence>
<evidence type="ECO:0008006" key="4">
    <source>
        <dbReference type="Google" id="ProtNLM"/>
    </source>
</evidence>
<evidence type="ECO:0000256" key="1">
    <source>
        <dbReference type="SAM" id="MobiDB-lite"/>
    </source>
</evidence>
<keyword evidence="3" id="KW-1185">Reference proteome</keyword>
<feature type="compositionally biased region" description="Polar residues" evidence="1">
    <location>
        <begin position="106"/>
        <end position="115"/>
    </location>
</feature>
<proteinExistence type="predicted"/>
<sequence length="194" mass="21481">MSEYDYEYELMRSELLGLPLPEKKPVQPVNEDNVHSSDVEDHGIEENEDIQVEGEQMGRVSGGLDELNSILSITQKKINRFKARFFSLCGSFTNLLKLRMGAKSDGASSDNSSLASEADCVLQSEEVHENSESGVDATESKALVASKKTAQRALDLEGTLGSQIDKLDSMLMKAEQAELSMSKQNKEMRIFLNK</sequence>
<reference evidence="2 3" key="1">
    <citation type="submission" date="2017-12" db="EMBL/GenBank/DDBJ databases">
        <title>Hemimetabolous genomes reveal molecular basis of termite eusociality.</title>
        <authorList>
            <person name="Harrison M.C."/>
            <person name="Jongepier E."/>
            <person name="Robertson H.M."/>
            <person name="Arning N."/>
            <person name="Bitard-Feildel T."/>
            <person name="Chao H."/>
            <person name="Childers C.P."/>
            <person name="Dinh H."/>
            <person name="Doddapaneni H."/>
            <person name="Dugan S."/>
            <person name="Gowin J."/>
            <person name="Greiner C."/>
            <person name="Han Y."/>
            <person name="Hu H."/>
            <person name="Hughes D.S.T."/>
            <person name="Huylmans A.-K."/>
            <person name="Kemena C."/>
            <person name="Kremer L.P.M."/>
            <person name="Lee S.L."/>
            <person name="Lopez-Ezquerra A."/>
            <person name="Mallet L."/>
            <person name="Monroy-Kuhn J.M."/>
            <person name="Moser A."/>
            <person name="Murali S.C."/>
            <person name="Muzny D.M."/>
            <person name="Otani S."/>
            <person name="Piulachs M.-D."/>
            <person name="Poelchau M."/>
            <person name="Qu J."/>
            <person name="Schaub F."/>
            <person name="Wada-Katsumata A."/>
            <person name="Worley K.C."/>
            <person name="Xie Q."/>
            <person name="Ylla G."/>
            <person name="Poulsen M."/>
            <person name="Gibbs R.A."/>
            <person name="Schal C."/>
            <person name="Richards S."/>
            <person name="Belles X."/>
            <person name="Korb J."/>
            <person name="Bornberg-Bauer E."/>
        </authorList>
    </citation>
    <scope>NUCLEOTIDE SEQUENCE [LARGE SCALE GENOMIC DNA]</scope>
    <source>
        <tissue evidence="2">Whole body</tissue>
    </source>
</reference>
<dbReference type="Proteomes" id="UP000235965">
    <property type="component" value="Unassembled WGS sequence"/>
</dbReference>
<dbReference type="FunCoup" id="A0A2J7PGW2">
    <property type="interactions" value="3"/>
</dbReference>
<evidence type="ECO:0000313" key="2">
    <source>
        <dbReference type="EMBL" id="PNF15572.1"/>
    </source>
</evidence>
<dbReference type="InParanoid" id="A0A2J7PGW2"/>
<name>A0A2J7PGW2_9NEOP</name>
<feature type="region of interest" description="Disordered" evidence="1">
    <location>
        <begin position="22"/>
        <end position="41"/>
    </location>
</feature>
<dbReference type="AlphaFoldDB" id="A0A2J7PGW2"/>
<dbReference type="OrthoDB" id="8192965at2759"/>
<dbReference type="STRING" id="105785.A0A2J7PGW2"/>
<protein>
    <recommendedName>
        <fullName evidence="4">t-SNARE coiled-coil homology domain-containing protein</fullName>
    </recommendedName>
</protein>
<accession>A0A2J7PGW2</accession>